<dbReference type="Pfam" id="PF01134">
    <property type="entry name" value="GIDA"/>
    <property type="match status" value="1"/>
</dbReference>
<comment type="cofactor">
    <cofactor evidence="1">
        <name>FAD</name>
        <dbReference type="ChEBI" id="CHEBI:57692"/>
    </cofactor>
</comment>
<gene>
    <name evidence="7" type="ORF">HJC23_012395</name>
</gene>
<accession>A0ABD3Q271</accession>
<comment type="similarity">
    <text evidence="2">Belongs to the MnmG family.</text>
</comment>
<dbReference type="InterPro" id="IPR044920">
    <property type="entry name" value="MnmG_C_subdom_sf"/>
</dbReference>
<dbReference type="Proteomes" id="UP001516023">
    <property type="component" value="Unassembled WGS sequence"/>
</dbReference>
<dbReference type="EMBL" id="JABMIG020000082">
    <property type="protein sequence ID" value="KAL3794270.1"/>
    <property type="molecule type" value="Genomic_DNA"/>
</dbReference>
<evidence type="ECO:0000313" key="7">
    <source>
        <dbReference type="EMBL" id="KAL3794270.1"/>
    </source>
</evidence>
<reference evidence="7 8" key="1">
    <citation type="journal article" date="2020" name="G3 (Bethesda)">
        <title>Improved Reference Genome for Cyclotella cryptica CCMP332, a Model for Cell Wall Morphogenesis, Salinity Adaptation, and Lipid Production in Diatoms (Bacillariophyta).</title>
        <authorList>
            <person name="Roberts W.R."/>
            <person name="Downey K.M."/>
            <person name="Ruck E.C."/>
            <person name="Traller J.C."/>
            <person name="Alverson A.J."/>
        </authorList>
    </citation>
    <scope>NUCLEOTIDE SEQUENCE [LARGE SCALE GENOMIC DNA]</scope>
    <source>
        <strain evidence="7 8">CCMP332</strain>
    </source>
</reference>
<name>A0ABD3Q271_9STRA</name>
<feature type="region of interest" description="Disordered" evidence="5">
    <location>
        <begin position="704"/>
        <end position="725"/>
    </location>
</feature>
<dbReference type="SUPFAM" id="SSF51905">
    <property type="entry name" value="FAD/NAD(P)-binding domain"/>
    <property type="match status" value="2"/>
</dbReference>
<keyword evidence="3" id="KW-0285">Flavoprotein</keyword>
<feature type="domain" description="tRNA uridine 5-carboxymethylaminomethyl modification enzyme C-terminal subdomain" evidence="6">
    <location>
        <begin position="735"/>
        <end position="808"/>
    </location>
</feature>
<dbReference type="InterPro" id="IPR026904">
    <property type="entry name" value="MnmG_C"/>
</dbReference>
<dbReference type="PANTHER" id="PTHR11806:SF0">
    <property type="entry name" value="PROTEIN MTO1 HOMOLOG, MITOCHONDRIAL"/>
    <property type="match status" value="1"/>
</dbReference>
<dbReference type="HAMAP" id="MF_00129">
    <property type="entry name" value="MnmG_GidA"/>
    <property type="match status" value="1"/>
</dbReference>
<dbReference type="GO" id="GO:0005737">
    <property type="term" value="C:cytoplasm"/>
    <property type="evidence" value="ECO:0007669"/>
    <property type="project" value="UniProtKB-ARBA"/>
</dbReference>
<dbReference type="Gene3D" id="3.50.50.60">
    <property type="entry name" value="FAD/NAD(P)-binding domain"/>
    <property type="match status" value="2"/>
</dbReference>
<evidence type="ECO:0000259" key="6">
    <source>
        <dbReference type="SMART" id="SM01228"/>
    </source>
</evidence>
<evidence type="ECO:0000256" key="1">
    <source>
        <dbReference type="ARBA" id="ARBA00001974"/>
    </source>
</evidence>
<dbReference type="InterPro" id="IPR036188">
    <property type="entry name" value="FAD/NAD-bd_sf"/>
</dbReference>
<dbReference type="InterPro" id="IPR002218">
    <property type="entry name" value="MnmG-rel"/>
</dbReference>
<keyword evidence="8" id="KW-1185">Reference proteome</keyword>
<dbReference type="PANTHER" id="PTHR11806">
    <property type="entry name" value="GLUCOSE INHIBITED DIVISION PROTEIN A"/>
    <property type="match status" value="1"/>
</dbReference>
<protein>
    <recommendedName>
        <fullName evidence="6">tRNA uridine 5-carboxymethylaminomethyl modification enzyme C-terminal subdomain domain-containing protein</fullName>
    </recommendedName>
</protein>
<evidence type="ECO:0000256" key="3">
    <source>
        <dbReference type="ARBA" id="ARBA00022630"/>
    </source>
</evidence>
<dbReference type="InterPro" id="IPR004416">
    <property type="entry name" value="MnmG"/>
</dbReference>
<evidence type="ECO:0000313" key="8">
    <source>
        <dbReference type="Proteomes" id="UP001516023"/>
    </source>
</evidence>
<evidence type="ECO:0000256" key="5">
    <source>
        <dbReference type="SAM" id="MobiDB-lite"/>
    </source>
</evidence>
<proteinExistence type="inferred from homology"/>
<sequence>MKPTIALRNQFQRTHLSKPLIARYRHRHLAVTLCAIIIASTISMRLVHAFSSRCIPSLSKTLHGNNKVQLATLCRHVRPLSSSSLPSHSKSYDVIVIGGGHAGTEAASASARTGARTLLLTQKISTLGELSCNPSIGGIGKGHLVREIDALQGVMGEVADASGIHFRMLNRRKGPAVRGPRGQMDRDLYKANMQDYLLRGVDLGVSGMENLEVLEASAEDLLLDEGDEIETLAPLADVGQSDASGEQRRLLQAKALSSAKANVANRRARIRGVVAIDSKTNARIEIESTTVVLTTGTFLRGVLMIGHDRYSGGRHLRDSEEVEPPSIGLALTLERFGFPLGRLKTGTPPRLDGRTIDWDRCNIQPSERPAQPFSHIRQSRGEEPPLAAANTLIDCYQTATNEATHKLVMDYAHLLPQYDGMDGKGNGPRYCPSIYKKVERFAERNSHNSFLEPEGLNTHVVYPNGMSGPYPEEIQLQIMRSMKGLEKVEIVRPGYDVEYDFVNPQALTHTLETKSIAGLYLAGQICGTTGYEEAGAQGIIAGANAGRAAGAAYRGEKAPLPFVLGRDEAYIGVLIDDLVTKGTLEPYRMFTSRAEYRISLRADNADLRLTRKGAEYGLVTDPERLAALDMRETLITDNVERLRNFKLFVTDWAVRGGNDLMGGAAIDRPGREGQKKSAEEVLGMPHVTLKEVEDIMADVSAEERNTNLDSNEGSSDEYEFCPTPSSAHDTVEASVKYKSYVIRQEKDIESWRKAQGARIPPNIIYDHSIMPTFSKEEIEKLNRFKPTTFAEASQISGLTPQSLVYLYHHVMKLNKEARRASQAVGAGENK</sequence>
<dbReference type="Gene3D" id="1.10.150.570">
    <property type="entry name" value="GidA associated domain, C-terminal subdomain"/>
    <property type="match status" value="1"/>
</dbReference>
<dbReference type="SMART" id="SM01228">
    <property type="entry name" value="GIDA_assoc_3"/>
    <property type="match status" value="1"/>
</dbReference>
<dbReference type="FunFam" id="3.50.50.60:FF:000002">
    <property type="entry name" value="tRNA uridine 5-carboxymethylaminomethyl modification enzyme MnmG"/>
    <property type="match status" value="1"/>
</dbReference>
<dbReference type="AlphaFoldDB" id="A0ABD3Q271"/>
<dbReference type="InterPro" id="IPR047001">
    <property type="entry name" value="MnmG_C_subdom"/>
</dbReference>
<comment type="caution">
    <text evidence="7">The sequence shown here is derived from an EMBL/GenBank/DDBJ whole genome shotgun (WGS) entry which is preliminary data.</text>
</comment>
<organism evidence="7 8">
    <name type="scientific">Cyclotella cryptica</name>
    <dbReference type="NCBI Taxonomy" id="29204"/>
    <lineage>
        <taxon>Eukaryota</taxon>
        <taxon>Sar</taxon>
        <taxon>Stramenopiles</taxon>
        <taxon>Ochrophyta</taxon>
        <taxon>Bacillariophyta</taxon>
        <taxon>Coscinodiscophyceae</taxon>
        <taxon>Thalassiosirophycidae</taxon>
        <taxon>Stephanodiscales</taxon>
        <taxon>Stephanodiscaceae</taxon>
        <taxon>Cyclotella</taxon>
    </lineage>
</organism>
<evidence type="ECO:0000256" key="4">
    <source>
        <dbReference type="ARBA" id="ARBA00022827"/>
    </source>
</evidence>
<dbReference type="Pfam" id="PF13932">
    <property type="entry name" value="SAM_GIDA_C"/>
    <property type="match status" value="1"/>
</dbReference>
<keyword evidence="4" id="KW-0274">FAD</keyword>
<evidence type="ECO:0000256" key="2">
    <source>
        <dbReference type="ARBA" id="ARBA00007653"/>
    </source>
</evidence>
<dbReference type="InterPro" id="IPR040131">
    <property type="entry name" value="MnmG_N"/>
</dbReference>